<comment type="caution">
    <text evidence="1">The sequence shown here is derived from an EMBL/GenBank/DDBJ whole genome shotgun (WGS) entry which is preliminary data.</text>
</comment>
<evidence type="ECO:0008006" key="3">
    <source>
        <dbReference type="Google" id="ProtNLM"/>
    </source>
</evidence>
<protein>
    <recommendedName>
        <fullName evidence="3">Capsular polysaccharide biosynthesis protein</fullName>
    </recommendedName>
</protein>
<proteinExistence type="predicted"/>
<gene>
    <name evidence="1" type="ORF">EV138_2685</name>
</gene>
<accession>A0A4R7TAR1</accession>
<evidence type="ECO:0000313" key="2">
    <source>
        <dbReference type="Proteomes" id="UP000295151"/>
    </source>
</evidence>
<organism evidence="1 2">
    <name type="scientific">Kribbella voronezhensis</name>
    <dbReference type="NCBI Taxonomy" id="2512212"/>
    <lineage>
        <taxon>Bacteria</taxon>
        <taxon>Bacillati</taxon>
        <taxon>Actinomycetota</taxon>
        <taxon>Actinomycetes</taxon>
        <taxon>Propionibacteriales</taxon>
        <taxon>Kribbellaceae</taxon>
        <taxon>Kribbella</taxon>
    </lineage>
</organism>
<keyword evidence="2" id="KW-1185">Reference proteome</keyword>
<dbReference type="RefSeq" id="WP_238158416.1">
    <property type="nucleotide sequence ID" value="NZ_SOCE01000001.1"/>
</dbReference>
<dbReference type="Proteomes" id="UP000295151">
    <property type="component" value="Unassembled WGS sequence"/>
</dbReference>
<sequence>MRVFHELTKRTGIHGEPHPVRRTRADELRLIGKHVTGLATRNPFLAGGSADSLVVPHPRKPGGVEIYTDRLRTLLGSSALVLDSGINGMPLPRSTNLDFFTSAAGAVRSRVVDERSKKVADALEALTGVKVPIAALVAREVPKHLRLRALYRSLLKRRGIKTVYVVVAYFHQHIVGAARDLGIRVVELQHGAISPFHLGYSYPGRPVVADQPDELWCFGSYWTDVAELPAGMKTAVAGAPFIEPLQDAGRAAKEPRRVVFLSQGTIGPKLFEFAASLADTRPEYEVVFRLHPSEHASDYTARPGVRISAGRGESTLELLASAGYQVGVATTALFEGMVLGCRTVVAQLPGHEYLLRVVERGDAVLADSPAALAELLPSAPICEDSSSYYAPDNLATLLKA</sequence>
<dbReference type="EMBL" id="SOCE01000001">
    <property type="protein sequence ID" value="TDU89130.1"/>
    <property type="molecule type" value="Genomic_DNA"/>
</dbReference>
<reference evidence="1 2" key="1">
    <citation type="submission" date="2019-03" db="EMBL/GenBank/DDBJ databases">
        <title>Genomic Encyclopedia of Type Strains, Phase III (KMG-III): the genomes of soil and plant-associated and newly described type strains.</title>
        <authorList>
            <person name="Whitman W."/>
        </authorList>
    </citation>
    <scope>NUCLEOTIDE SEQUENCE [LARGE SCALE GENOMIC DNA]</scope>
    <source>
        <strain evidence="1 2">VKM Ac-2575</strain>
    </source>
</reference>
<dbReference type="AlphaFoldDB" id="A0A4R7TAR1"/>
<evidence type="ECO:0000313" key="1">
    <source>
        <dbReference type="EMBL" id="TDU89130.1"/>
    </source>
</evidence>
<dbReference type="SUPFAM" id="SSF53756">
    <property type="entry name" value="UDP-Glycosyltransferase/glycogen phosphorylase"/>
    <property type="match status" value="1"/>
</dbReference>
<name>A0A4R7TAR1_9ACTN</name>